<reference evidence="1" key="1">
    <citation type="submission" date="2021-06" db="EMBL/GenBank/DDBJ databases">
        <authorList>
            <person name="Kallberg Y."/>
            <person name="Tangrot J."/>
            <person name="Rosling A."/>
        </authorList>
    </citation>
    <scope>NUCLEOTIDE SEQUENCE</scope>
    <source>
        <strain evidence="1">IL203A</strain>
    </source>
</reference>
<dbReference type="Proteomes" id="UP000789702">
    <property type="component" value="Unassembled WGS sequence"/>
</dbReference>
<evidence type="ECO:0000313" key="2">
    <source>
        <dbReference type="Proteomes" id="UP000789702"/>
    </source>
</evidence>
<organism evidence="1 2">
    <name type="scientific">Dentiscutata heterogama</name>
    <dbReference type="NCBI Taxonomy" id="1316150"/>
    <lineage>
        <taxon>Eukaryota</taxon>
        <taxon>Fungi</taxon>
        <taxon>Fungi incertae sedis</taxon>
        <taxon>Mucoromycota</taxon>
        <taxon>Glomeromycotina</taxon>
        <taxon>Glomeromycetes</taxon>
        <taxon>Diversisporales</taxon>
        <taxon>Gigasporaceae</taxon>
        <taxon>Dentiscutata</taxon>
    </lineage>
</organism>
<sequence length="128" mass="14974">LPKTGYREEHQYPESPRLSPKSPTESDKSSIDSDASERKRRWMSSITERLRPLSPHRRMETNRSNTSSLASWHKNQKLYTPSVTNSENKDKEQEISQNIERAFNQNNQKNQENNSEPQQIQIQSTFKG</sequence>
<comment type="caution">
    <text evidence="1">The sequence shown here is derived from an EMBL/GenBank/DDBJ whole genome shotgun (WGS) entry which is preliminary data.</text>
</comment>
<feature type="non-terminal residue" evidence="1">
    <location>
        <position position="1"/>
    </location>
</feature>
<evidence type="ECO:0000313" key="1">
    <source>
        <dbReference type="EMBL" id="CAG8764058.1"/>
    </source>
</evidence>
<accession>A0ACA9QRX7</accession>
<keyword evidence="2" id="KW-1185">Reference proteome</keyword>
<proteinExistence type="predicted"/>
<dbReference type="EMBL" id="CAJVPU010052850">
    <property type="protein sequence ID" value="CAG8764058.1"/>
    <property type="molecule type" value="Genomic_DNA"/>
</dbReference>
<protein>
    <submittedName>
        <fullName evidence="1">12147_t:CDS:1</fullName>
    </submittedName>
</protein>
<gene>
    <name evidence="1" type="ORF">DHETER_LOCUS15456</name>
</gene>
<name>A0ACA9QRX7_9GLOM</name>